<gene>
    <name evidence="1" type="ORF">COT44_02875</name>
</gene>
<sequence length="185" mass="21105">MFDLVASAPRPEIRKYFRISIPIRNKGSFDLEIYHDSSWSLKITRKGLWGNGYVIRLDISSPNPDDEEGTYTRTVNLLFDPVTQAERNEGYWVRVSSLMPPFACLVMTPAGVFVRSAKLKPSPHGSVILYLDFLNWGLTKQDFFGFGPAVVYGTAESAPVDPRWRRIASNIRMHLQVWSYKTLDS</sequence>
<accession>A0A2M6XD36</accession>
<dbReference type="EMBL" id="PEYO01000016">
    <property type="protein sequence ID" value="PIU03546.1"/>
    <property type="molecule type" value="Genomic_DNA"/>
</dbReference>
<comment type="caution">
    <text evidence="1">The sequence shown here is derived from an EMBL/GenBank/DDBJ whole genome shotgun (WGS) entry which is preliminary data.</text>
</comment>
<reference evidence="2" key="1">
    <citation type="submission" date="2017-09" db="EMBL/GenBank/DDBJ databases">
        <title>Depth-based differentiation of microbial function through sediment-hosted aquifers and enrichment of novel symbionts in the deep terrestrial subsurface.</title>
        <authorList>
            <person name="Probst A.J."/>
            <person name="Ladd B."/>
            <person name="Jarett J.K."/>
            <person name="Geller-Mcgrath D.E."/>
            <person name="Sieber C.M.K."/>
            <person name="Emerson J.B."/>
            <person name="Anantharaman K."/>
            <person name="Thomas B.C."/>
            <person name="Malmstrom R."/>
            <person name="Stieglmeier M."/>
            <person name="Klingl A."/>
            <person name="Woyke T."/>
            <person name="Ryan C.M."/>
            <person name="Banfield J.F."/>
        </authorList>
    </citation>
    <scope>NUCLEOTIDE SEQUENCE [LARGE SCALE GENOMIC DNA]</scope>
</reference>
<name>A0A2M6XD36_9BACT</name>
<evidence type="ECO:0000313" key="2">
    <source>
        <dbReference type="Proteomes" id="UP000228996"/>
    </source>
</evidence>
<organism evidence="1 2">
    <name type="scientific">Candidatus Shapirobacteria bacterium CG08_land_8_20_14_0_20_39_18</name>
    <dbReference type="NCBI Taxonomy" id="1974883"/>
    <lineage>
        <taxon>Bacteria</taxon>
        <taxon>Candidatus Shapironibacteriota</taxon>
    </lineage>
</organism>
<dbReference type="Proteomes" id="UP000228996">
    <property type="component" value="Unassembled WGS sequence"/>
</dbReference>
<dbReference type="AlphaFoldDB" id="A0A2M6XD36"/>
<protein>
    <submittedName>
        <fullName evidence="1">Uncharacterized protein</fullName>
    </submittedName>
</protein>
<evidence type="ECO:0000313" key="1">
    <source>
        <dbReference type="EMBL" id="PIU03546.1"/>
    </source>
</evidence>
<proteinExistence type="predicted"/>